<keyword evidence="1" id="KW-0245">EGF-like domain</keyword>
<keyword evidence="2" id="KW-0732">Signal</keyword>
<feature type="disulfide bond" evidence="1">
    <location>
        <begin position="127"/>
        <end position="136"/>
    </location>
</feature>
<evidence type="ECO:0000259" key="4">
    <source>
        <dbReference type="PROSITE" id="PS50948"/>
    </source>
</evidence>
<feature type="signal peptide" evidence="2">
    <location>
        <begin position="1"/>
        <end position="15"/>
    </location>
</feature>
<keyword evidence="1" id="KW-1015">Disulfide bond</keyword>
<dbReference type="EMBL" id="JAZGQO010000012">
    <property type="protein sequence ID" value="KAK6172053.1"/>
    <property type="molecule type" value="Genomic_DNA"/>
</dbReference>
<dbReference type="SUPFAM" id="SSF56496">
    <property type="entry name" value="Fibrinogen C-terminal domain-like"/>
    <property type="match status" value="1"/>
</dbReference>
<dbReference type="PROSITE" id="PS51406">
    <property type="entry name" value="FIBRINOGEN_C_2"/>
    <property type="match status" value="1"/>
</dbReference>
<evidence type="ECO:0000313" key="7">
    <source>
        <dbReference type="Proteomes" id="UP001347796"/>
    </source>
</evidence>
<organism evidence="6 7">
    <name type="scientific">Patella caerulea</name>
    <name type="common">Rayed Mediterranean limpet</name>
    <dbReference type="NCBI Taxonomy" id="87958"/>
    <lineage>
        <taxon>Eukaryota</taxon>
        <taxon>Metazoa</taxon>
        <taxon>Spiralia</taxon>
        <taxon>Lophotrochozoa</taxon>
        <taxon>Mollusca</taxon>
        <taxon>Gastropoda</taxon>
        <taxon>Patellogastropoda</taxon>
        <taxon>Patelloidea</taxon>
        <taxon>Patellidae</taxon>
        <taxon>Patella</taxon>
    </lineage>
</organism>
<name>A0AAN8JBU7_PATCE</name>
<dbReference type="Proteomes" id="UP001347796">
    <property type="component" value="Unassembled WGS sequence"/>
</dbReference>
<accession>A0AAN8JBU7</accession>
<evidence type="ECO:0000256" key="1">
    <source>
        <dbReference type="PROSITE-ProRule" id="PRU00076"/>
    </source>
</evidence>
<gene>
    <name evidence="6" type="ORF">SNE40_018017</name>
</gene>
<dbReference type="Pfam" id="PF00147">
    <property type="entry name" value="Fibrinogen_C"/>
    <property type="match status" value="1"/>
</dbReference>
<dbReference type="InterPro" id="IPR002181">
    <property type="entry name" value="Fibrinogen_a/b/g_C_dom"/>
</dbReference>
<evidence type="ECO:0000259" key="5">
    <source>
        <dbReference type="PROSITE" id="PS51406"/>
    </source>
</evidence>
<dbReference type="Pfam" id="PF00024">
    <property type="entry name" value="PAN_1"/>
    <property type="match status" value="1"/>
</dbReference>
<proteinExistence type="predicted"/>
<dbReference type="PROSITE" id="PS00022">
    <property type="entry name" value="EGF_1"/>
    <property type="match status" value="1"/>
</dbReference>
<dbReference type="InterPro" id="IPR050373">
    <property type="entry name" value="Fibrinogen_C-term_domain"/>
</dbReference>
<evidence type="ECO:0000313" key="6">
    <source>
        <dbReference type="EMBL" id="KAK6172053.1"/>
    </source>
</evidence>
<dbReference type="PROSITE" id="PS50026">
    <property type="entry name" value="EGF_3"/>
    <property type="match status" value="1"/>
</dbReference>
<dbReference type="PROSITE" id="PS50948">
    <property type="entry name" value="PAN"/>
    <property type="match status" value="1"/>
</dbReference>
<comment type="caution">
    <text evidence="6">The sequence shown here is derived from an EMBL/GenBank/DDBJ whole genome shotgun (WGS) entry which is preliminary data.</text>
</comment>
<dbReference type="SMART" id="SM00186">
    <property type="entry name" value="FBG"/>
    <property type="match status" value="1"/>
</dbReference>
<feature type="domain" description="Fibrinogen C-terminal" evidence="5">
    <location>
        <begin position="134"/>
        <end position="311"/>
    </location>
</feature>
<dbReference type="PANTHER" id="PTHR19143">
    <property type="entry name" value="FIBRINOGEN/TENASCIN/ANGIOPOEITIN"/>
    <property type="match status" value="1"/>
</dbReference>
<evidence type="ECO:0000259" key="3">
    <source>
        <dbReference type="PROSITE" id="PS50026"/>
    </source>
</evidence>
<sequence length="311" mass="35073">MWILVLLSVTELAALEYKYKSPKSCQHLTVPTATAYKSLTVDWMLDCVRQCSHDSSCLSATFDGSQTCFLFSDDQLNCTASLCPAGLFVSKLESSTFAATTEDPVNTTSLTCLNSGTLDSATQTCKCYNGYIGDTCERIMMDCTEGFKSGHYNEDTYDDYFIKPTLAPTAFEIHCNMKNGGGGSTLMKNSEWWPFVNRNLNWNNYKDGFGSLADNHWLGLDKIHYITTSRPHHLFVEIFSDIDYKGRWRKYENFKVEDESTNYRMTYSGSFPWTQTEASADPDWSATIEWTPLGDSMIGLNGSAFSTFDKR</sequence>
<dbReference type="InterPro" id="IPR003609">
    <property type="entry name" value="Pan_app"/>
</dbReference>
<dbReference type="InterPro" id="IPR036056">
    <property type="entry name" value="Fibrinogen-like_C"/>
</dbReference>
<dbReference type="GO" id="GO:0005615">
    <property type="term" value="C:extracellular space"/>
    <property type="evidence" value="ECO:0007669"/>
    <property type="project" value="TreeGrafter"/>
</dbReference>
<comment type="caution">
    <text evidence="1">Lacks conserved residue(s) required for the propagation of feature annotation.</text>
</comment>
<dbReference type="InterPro" id="IPR000742">
    <property type="entry name" value="EGF"/>
</dbReference>
<dbReference type="InterPro" id="IPR014716">
    <property type="entry name" value="Fibrinogen_a/b/g_C_1"/>
</dbReference>
<feature type="chain" id="PRO_5042939162" evidence="2">
    <location>
        <begin position="16"/>
        <end position="311"/>
    </location>
</feature>
<reference evidence="6 7" key="1">
    <citation type="submission" date="2024-01" db="EMBL/GenBank/DDBJ databases">
        <title>The genome of the rayed Mediterranean limpet Patella caerulea (Linnaeus, 1758).</title>
        <authorList>
            <person name="Anh-Thu Weber A."/>
            <person name="Halstead-Nussloch G."/>
        </authorList>
    </citation>
    <scope>NUCLEOTIDE SEQUENCE [LARGE SCALE GENOMIC DNA]</scope>
    <source>
        <strain evidence="6">AATW-2023a</strain>
        <tissue evidence="6">Whole specimen</tissue>
    </source>
</reference>
<dbReference type="Gene3D" id="3.90.215.10">
    <property type="entry name" value="Gamma Fibrinogen, chain A, domain 1"/>
    <property type="match status" value="1"/>
</dbReference>
<keyword evidence="7" id="KW-1185">Reference proteome</keyword>
<protein>
    <submittedName>
        <fullName evidence="6">Uncharacterized protein</fullName>
    </submittedName>
</protein>
<dbReference type="AlphaFoldDB" id="A0AAN8JBU7"/>
<feature type="domain" description="Apple" evidence="4">
    <location>
        <begin position="25"/>
        <end position="83"/>
    </location>
</feature>
<evidence type="ECO:0000256" key="2">
    <source>
        <dbReference type="SAM" id="SignalP"/>
    </source>
</evidence>
<dbReference type="PROSITE" id="PS01186">
    <property type="entry name" value="EGF_2"/>
    <property type="match status" value="1"/>
</dbReference>
<feature type="domain" description="EGF-like" evidence="3">
    <location>
        <begin position="104"/>
        <end position="137"/>
    </location>
</feature>